<protein>
    <submittedName>
        <fullName evidence="3">HIT family protein</fullName>
    </submittedName>
</protein>
<gene>
    <name evidence="3" type="ORF">LPB04_03485</name>
</gene>
<dbReference type="SUPFAM" id="SSF54197">
    <property type="entry name" value="HIT-like"/>
    <property type="match status" value="1"/>
</dbReference>
<proteinExistence type="predicted"/>
<dbReference type="KEGG" id="mlir:LPB04_03485"/>
<dbReference type="Pfam" id="PF01230">
    <property type="entry name" value="HIT"/>
    <property type="match status" value="1"/>
</dbReference>
<name>A0A7L9U8G7_9BURK</name>
<dbReference type="PANTHER" id="PTHR42997:SF1">
    <property type="entry name" value="AP-4-A PHOSPHORYLASE"/>
    <property type="match status" value="1"/>
</dbReference>
<accession>A0A7L9U8G7</accession>
<feature type="domain" description="HIT" evidence="2">
    <location>
        <begin position="5"/>
        <end position="105"/>
    </location>
</feature>
<dbReference type="PANTHER" id="PTHR42997">
    <property type="entry name" value="HIT FAMILY HYDROLASE"/>
    <property type="match status" value="1"/>
</dbReference>
<keyword evidence="4" id="KW-1185">Reference proteome</keyword>
<dbReference type="InterPro" id="IPR052908">
    <property type="entry name" value="AP-4-A_phosphorylase"/>
</dbReference>
<dbReference type="GO" id="GO:0003824">
    <property type="term" value="F:catalytic activity"/>
    <property type="evidence" value="ECO:0007669"/>
    <property type="project" value="InterPro"/>
</dbReference>
<dbReference type="EMBL" id="CP062941">
    <property type="protein sequence ID" value="QOL50386.1"/>
    <property type="molecule type" value="Genomic_DNA"/>
</dbReference>
<dbReference type="Gene3D" id="3.30.428.10">
    <property type="entry name" value="HIT-like"/>
    <property type="match status" value="1"/>
</dbReference>
<evidence type="ECO:0000259" key="2">
    <source>
        <dbReference type="PROSITE" id="PS51084"/>
    </source>
</evidence>
<dbReference type="PROSITE" id="PS51084">
    <property type="entry name" value="HIT_2"/>
    <property type="match status" value="1"/>
</dbReference>
<evidence type="ECO:0000256" key="1">
    <source>
        <dbReference type="PROSITE-ProRule" id="PRU00464"/>
    </source>
</evidence>
<dbReference type="RefSeq" id="WP_193687401.1">
    <property type="nucleotide sequence ID" value="NZ_CP062941.1"/>
</dbReference>
<organism evidence="3 4">
    <name type="scientific">Massilia litorea</name>
    <dbReference type="NCBI Taxonomy" id="2769491"/>
    <lineage>
        <taxon>Bacteria</taxon>
        <taxon>Pseudomonadati</taxon>
        <taxon>Pseudomonadota</taxon>
        <taxon>Betaproteobacteria</taxon>
        <taxon>Burkholderiales</taxon>
        <taxon>Oxalobacteraceae</taxon>
        <taxon>Telluria group</taxon>
        <taxon>Massilia</taxon>
    </lineage>
</organism>
<evidence type="ECO:0000313" key="4">
    <source>
        <dbReference type="Proteomes" id="UP000593875"/>
    </source>
</evidence>
<dbReference type="InterPro" id="IPR036265">
    <property type="entry name" value="HIT-like_sf"/>
</dbReference>
<sequence>MTTEQACELCALSVPTVAANDKFAVIIVDDANYPGFCRVIWRKHVREMSDLSRADRLLLNEAVHEVEEAIREVMAPSKINVASLGNVVPHLHWHVIPRYTDDAHFPAPVWAAAVRETDAAVLDARRALLPQLADAIARRFNKV</sequence>
<dbReference type="Proteomes" id="UP000593875">
    <property type="component" value="Chromosome"/>
</dbReference>
<dbReference type="InterPro" id="IPR011146">
    <property type="entry name" value="HIT-like"/>
</dbReference>
<reference evidence="3 4" key="1">
    <citation type="submission" date="2020-10" db="EMBL/GenBank/DDBJ databases">
        <title>Genome sequencing of Massilia sp. LPB0304.</title>
        <authorList>
            <person name="Kim J."/>
        </authorList>
    </citation>
    <scope>NUCLEOTIDE SEQUENCE [LARGE SCALE GENOMIC DNA]</scope>
    <source>
        <strain evidence="3 4">LPB0304</strain>
    </source>
</reference>
<dbReference type="AlphaFoldDB" id="A0A7L9U8G7"/>
<evidence type="ECO:0000313" key="3">
    <source>
        <dbReference type="EMBL" id="QOL50386.1"/>
    </source>
</evidence>
<feature type="short sequence motif" description="Histidine triad motif" evidence="1">
    <location>
        <begin position="90"/>
        <end position="94"/>
    </location>
</feature>